<evidence type="ECO:0000313" key="6">
    <source>
        <dbReference type="Proteomes" id="UP000326287"/>
    </source>
</evidence>
<organism evidence="5 6">
    <name type="scientific">Halioglobus maricola</name>
    <dbReference type="NCBI Taxonomy" id="2601894"/>
    <lineage>
        <taxon>Bacteria</taxon>
        <taxon>Pseudomonadati</taxon>
        <taxon>Pseudomonadota</taxon>
        <taxon>Gammaproteobacteria</taxon>
        <taxon>Cellvibrionales</taxon>
        <taxon>Halieaceae</taxon>
        <taxon>Halioglobus</taxon>
    </lineage>
</organism>
<dbReference type="PRINTS" id="PR00080">
    <property type="entry name" value="SDRFAMILY"/>
</dbReference>
<dbReference type="PANTHER" id="PTHR24320:SF148">
    <property type="entry name" value="NAD(P)-BINDING ROSSMANN-FOLD SUPERFAMILY PROTEIN"/>
    <property type="match status" value="1"/>
</dbReference>
<evidence type="ECO:0000256" key="3">
    <source>
        <dbReference type="ARBA" id="ARBA00071493"/>
    </source>
</evidence>
<comment type="similarity">
    <text evidence="1 4">Belongs to the short-chain dehydrogenases/reductases (SDR) family.</text>
</comment>
<dbReference type="InterPro" id="IPR002347">
    <property type="entry name" value="SDR_fam"/>
</dbReference>
<dbReference type="KEGG" id="halc:EY643_02225"/>
<dbReference type="GO" id="GO:0016491">
    <property type="term" value="F:oxidoreductase activity"/>
    <property type="evidence" value="ECO:0007669"/>
    <property type="project" value="UniProtKB-KW"/>
</dbReference>
<proteinExistence type="inferred from homology"/>
<dbReference type="FunFam" id="3.40.50.720:FF:000594">
    <property type="entry name" value="Short-chain oxidoreductase"/>
    <property type="match status" value="1"/>
</dbReference>
<dbReference type="EMBL" id="CP036422">
    <property type="protein sequence ID" value="QFU74560.1"/>
    <property type="molecule type" value="Genomic_DNA"/>
</dbReference>
<evidence type="ECO:0000256" key="4">
    <source>
        <dbReference type="RuleBase" id="RU000363"/>
    </source>
</evidence>
<dbReference type="SUPFAM" id="SSF51735">
    <property type="entry name" value="NAD(P)-binding Rossmann-fold domains"/>
    <property type="match status" value="1"/>
</dbReference>
<keyword evidence="6" id="KW-1185">Reference proteome</keyword>
<gene>
    <name evidence="5" type="ORF">EY643_02225</name>
</gene>
<evidence type="ECO:0000256" key="2">
    <source>
        <dbReference type="ARBA" id="ARBA00023002"/>
    </source>
</evidence>
<dbReference type="CDD" id="cd05327">
    <property type="entry name" value="retinol-DH_like_SDR_c_like"/>
    <property type="match status" value="1"/>
</dbReference>
<dbReference type="Gene3D" id="3.40.50.720">
    <property type="entry name" value="NAD(P)-binding Rossmann-like Domain"/>
    <property type="match status" value="1"/>
</dbReference>
<dbReference type="PRINTS" id="PR00081">
    <property type="entry name" value="GDHRDH"/>
</dbReference>
<evidence type="ECO:0000256" key="1">
    <source>
        <dbReference type="ARBA" id="ARBA00006484"/>
    </source>
</evidence>
<sequence length="315" mass="33229">MSQFNNTSTTDDVIAGIDLSGKRAVITGASSGLGVETARTLANAGAAVTLVARDESKLATALAGLQEAVPGASFDMAVLDLADLDSVRRGAATILAQTGSIDMLVNNAGVMACPLLRTAQGFEMQFGTNHLGHFLLTSLLMPALLAGAPSRVVNLSSAAHKFAPLNLDDPNYLERDYHKWQSYGESKTANVLFSVELEQRFGTRGVHSLAVHPGMIATELGRHMEPADFELIAGDTDPADLPYKTVPAGAATSVWAATSPHLEGTGGLYLEDCHIAEAAAGNSTGGIESYALDRQYAEQLWLLSEELIGEPFYSH</sequence>
<dbReference type="InterPro" id="IPR036291">
    <property type="entry name" value="NAD(P)-bd_dom_sf"/>
</dbReference>
<evidence type="ECO:0000313" key="5">
    <source>
        <dbReference type="EMBL" id="QFU74560.1"/>
    </source>
</evidence>
<dbReference type="OrthoDB" id="109589at2"/>
<reference evidence="5 6" key="1">
    <citation type="submission" date="2019-02" db="EMBL/GenBank/DDBJ databases">
        <authorList>
            <person name="Li S.-H."/>
        </authorList>
    </citation>
    <scope>NUCLEOTIDE SEQUENCE [LARGE SCALE GENOMIC DNA]</scope>
    <source>
        <strain evidence="5 6">IMCC14385</strain>
    </source>
</reference>
<dbReference type="AlphaFoldDB" id="A0A5P9NFJ9"/>
<name>A0A5P9NFJ9_9GAMM</name>
<accession>A0A5P9NFJ9</accession>
<protein>
    <recommendedName>
        <fullName evidence="3">Probable oxidoreductase</fullName>
    </recommendedName>
</protein>
<dbReference type="Proteomes" id="UP000326287">
    <property type="component" value="Chromosome"/>
</dbReference>
<keyword evidence="2" id="KW-0560">Oxidoreductase</keyword>
<dbReference type="RefSeq" id="WP_152660672.1">
    <property type="nucleotide sequence ID" value="NZ_CP036422.1"/>
</dbReference>
<dbReference type="Pfam" id="PF00106">
    <property type="entry name" value="adh_short"/>
    <property type="match status" value="1"/>
</dbReference>
<dbReference type="PANTHER" id="PTHR24320">
    <property type="entry name" value="RETINOL DEHYDROGENASE"/>
    <property type="match status" value="1"/>
</dbReference>